<proteinExistence type="predicted"/>
<organism evidence="3 4">
    <name type="scientific">Ceraceosorus guamensis</name>
    <dbReference type="NCBI Taxonomy" id="1522189"/>
    <lineage>
        <taxon>Eukaryota</taxon>
        <taxon>Fungi</taxon>
        <taxon>Dikarya</taxon>
        <taxon>Basidiomycota</taxon>
        <taxon>Ustilaginomycotina</taxon>
        <taxon>Exobasidiomycetes</taxon>
        <taxon>Ceraceosorales</taxon>
        <taxon>Ceraceosoraceae</taxon>
        <taxon>Ceraceosorus</taxon>
    </lineage>
</organism>
<dbReference type="FunCoup" id="A0A316W4I0">
    <property type="interactions" value="2"/>
</dbReference>
<dbReference type="SUPFAM" id="SSF53613">
    <property type="entry name" value="Ribokinase-like"/>
    <property type="match status" value="1"/>
</dbReference>
<dbReference type="RefSeq" id="XP_025370711.1">
    <property type="nucleotide sequence ID" value="XM_025516961.1"/>
</dbReference>
<gene>
    <name evidence="3" type="ORF">IE81DRAFT_365770</name>
</gene>
<dbReference type="Gene3D" id="3.40.1190.20">
    <property type="match status" value="1"/>
</dbReference>
<evidence type="ECO:0000313" key="4">
    <source>
        <dbReference type="Proteomes" id="UP000245783"/>
    </source>
</evidence>
<name>A0A316W4I0_9BASI</name>
<keyword evidence="4" id="KW-1185">Reference proteome</keyword>
<accession>A0A316W4I0</accession>
<feature type="region of interest" description="Disordered" evidence="1">
    <location>
        <begin position="1"/>
        <end position="27"/>
    </location>
</feature>
<evidence type="ECO:0000256" key="1">
    <source>
        <dbReference type="SAM" id="MobiDB-lite"/>
    </source>
</evidence>
<dbReference type="GeneID" id="37038831"/>
<dbReference type="OrthoDB" id="497927at2759"/>
<dbReference type="AlphaFoldDB" id="A0A316W4I0"/>
<dbReference type="EMBL" id="KZ819369">
    <property type="protein sequence ID" value="PWN43551.1"/>
    <property type="molecule type" value="Genomic_DNA"/>
</dbReference>
<sequence>MSFAPRPVRQPETTQQASSSSNGRTMTPAQVLHEQGPAERSGSFEPLTSATATSLLARPRAKHLGPAHIATLGMLIIDEFIYLDSTTGSRISKAEHLRKRGIKGPSDDDSQSSFEGADDDDDEQIGGGGVYFVIGARVWSRPQEILSILDVGPNFTPKMRNKLRSFDDGEGSSQSPQSMWVWRDRPEGTTRAANIYTGEKRGFEYLTPKRRLDPQDLSVAAPGHCLPRWIHAICSPDRIVAIVQEARLLSRQQGQAHAPRIVWEPIPDSARPENLDGLLDAAGMVDVLSPNHVEAHNFLNTSRQRSTPGYIADLDDPSLTLGEFKLQVERDGHDLLQLCAASGSHAPLLVIRAGKHGSVGLNQGCEESVWCAPYHGEDKQHEVVDVTGAGNAFLGGLTWSLAQIDEPNLDLAELRKMALGQALKHGAVSASYVVEQRGMPRVTPAQHPEDGSGLKWNHHLTNPSERFAAMQ</sequence>
<keyword evidence="3" id="KW-0418">Kinase</keyword>
<dbReference type="InParanoid" id="A0A316W4I0"/>
<feature type="region of interest" description="Disordered" evidence="1">
    <location>
        <begin position="94"/>
        <end position="123"/>
    </location>
</feature>
<dbReference type="GO" id="GO:0016301">
    <property type="term" value="F:kinase activity"/>
    <property type="evidence" value="ECO:0007669"/>
    <property type="project" value="UniProtKB-KW"/>
</dbReference>
<evidence type="ECO:0000313" key="3">
    <source>
        <dbReference type="EMBL" id="PWN43551.1"/>
    </source>
</evidence>
<dbReference type="PANTHER" id="PTHR47098">
    <property type="entry name" value="PROTEIN MAK32"/>
    <property type="match status" value="1"/>
</dbReference>
<protein>
    <submittedName>
        <fullName evidence="3">Ribokinase-like protein</fullName>
    </submittedName>
</protein>
<reference evidence="3 4" key="1">
    <citation type="journal article" date="2018" name="Mol. Biol. Evol.">
        <title>Broad Genomic Sampling Reveals a Smut Pathogenic Ancestry of the Fungal Clade Ustilaginomycotina.</title>
        <authorList>
            <person name="Kijpornyongpan T."/>
            <person name="Mondo S.J."/>
            <person name="Barry K."/>
            <person name="Sandor L."/>
            <person name="Lee J."/>
            <person name="Lipzen A."/>
            <person name="Pangilinan J."/>
            <person name="LaButti K."/>
            <person name="Hainaut M."/>
            <person name="Henrissat B."/>
            <person name="Grigoriev I.V."/>
            <person name="Spatafora J.W."/>
            <person name="Aime M.C."/>
        </authorList>
    </citation>
    <scope>NUCLEOTIDE SEQUENCE [LARGE SCALE GENOMIC DNA]</scope>
    <source>
        <strain evidence="3 4">MCA 4658</strain>
    </source>
</reference>
<keyword evidence="3" id="KW-0808">Transferase</keyword>
<dbReference type="Proteomes" id="UP000245783">
    <property type="component" value="Unassembled WGS sequence"/>
</dbReference>
<dbReference type="InterPro" id="IPR029056">
    <property type="entry name" value="Ribokinase-like"/>
</dbReference>
<dbReference type="Pfam" id="PF00294">
    <property type="entry name" value="PfkB"/>
    <property type="match status" value="1"/>
</dbReference>
<dbReference type="STRING" id="1522189.A0A316W4I0"/>
<dbReference type="PANTHER" id="PTHR47098:SF2">
    <property type="entry name" value="PROTEIN MAK32"/>
    <property type="match status" value="1"/>
</dbReference>
<evidence type="ECO:0000259" key="2">
    <source>
        <dbReference type="Pfam" id="PF00294"/>
    </source>
</evidence>
<feature type="domain" description="Carbohydrate kinase PfkB" evidence="2">
    <location>
        <begin position="241"/>
        <end position="438"/>
    </location>
</feature>
<dbReference type="InterPro" id="IPR011611">
    <property type="entry name" value="PfkB_dom"/>
</dbReference>
<feature type="compositionally biased region" description="Polar residues" evidence="1">
    <location>
        <begin position="11"/>
        <end position="27"/>
    </location>
</feature>
<feature type="region of interest" description="Disordered" evidence="1">
    <location>
        <begin position="442"/>
        <end position="471"/>
    </location>
</feature>